<dbReference type="RefSeq" id="WP_270949032.1">
    <property type="nucleotide sequence ID" value="NZ_JAQGLA010000015.1"/>
</dbReference>
<dbReference type="PROSITE" id="PS51257">
    <property type="entry name" value="PROKAR_LIPOPROTEIN"/>
    <property type="match status" value="1"/>
</dbReference>
<dbReference type="EMBL" id="JAQGLA010000015">
    <property type="protein sequence ID" value="MDA3626436.1"/>
    <property type="molecule type" value="Genomic_DNA"/>
</dbReference>
<proteinExistence type="predicted"/>
<feature type="region of interest" description="Disordered" evidence="1">
    <location>
        <begin position="26"/>
        <end position="68"/>
    </location>
</feature>
<feature type="chain" id="PRO_5045447416" evidence="2">
    <location>
        <begin position="27"/>
        <end position="183"/>
    </location>
</feature>
<keyword evidence="4" id="KW-1185">Reference proteome</keyword>
<name>A0ABT4UXJ9_9PSEU</name>
<protein>
    <submittedName>
        <fullName evidence="3">Uncharacterized protein</fullName>
    </submittedName>
</protein>
<evidence type="ECO:0000256" key="1">
    <source>
        <dbReference type="SAM" id="MobiDB-lite"/>
    </source>
</evidence>
<accession>A0ABT4UXJ9</accession>
<gene>
    <name evidence="3" type="ORF">OU415_13395</name>
</gene>
<reference evidence="3 4" key="1">
    <citation type="submission" date="2022-11" db="EMBL/GenBank/DDBJ databases">
        <title>Draft genome sequence of Saccharopolyspora sp. WRP15-2 isolated from rhizosphere soils of wild rice in Thailand.</title>
        <authorList>
            <person name="Duangmal K."/>
            <person name="Kammanee S."/>
            <person name="Muangham S."/>
        </authorList>
    </citation>
    <scope>NUCLEOTIDE SEQUENCE [LARGE SCALE GENOMIC DNA]</scope>
    <source>
        <strain evidence="3 4">WRP15-2</strain>
    </source>
</reference>
<keyword evidence="2" id="KW-0732">Signal</keyword>
<dbReference type="Proteomes" id="UP001210380">
    <property type="component" value="Unassembled WGS sequence"/>
</dbReference>
<feature type="signal peptide" evidence="2">
    <location>
        <begin position="1"/>
        <end position="26"/>
    </location>
</feature>
<sequence>MNYRRRAIALVATGLGLVALTTAGCAQQPAPPAAPQTVVITQPAPPAPGTSESTSDTEESGTAQKRVPKMHNAGQLVVNLQRYDAKTGMVELIVPAPGEYDSGDWSEDPSNPGDFFVPLADDIEIFGLQKICSGRTQTNMGVVVADEPCTKDQLITALQKGAVYAEIALNDDGEISSMVEMQA</sequence>
<evidence type="ECO:0000313" key="3">
    <source>
        <dbReference type="EMBL" id="MDA3626436.1"/>
    </source>
</evidence>
<evidence type="ECO:0000256" key="2">
    <source>
        <dbReference type="SAM" id="SignalP"/>
    </source>
</evidence>
<organism evidence="3 4">
    <name type="scientific">Saccharopolyspora oryzae</name>
    <dbReference type="NCBI Taxonomy" id="2997343"/>
    <lineage>
        <taxon>Bacteria</taxon>
        <taxon>Bacillati</taxon>
        <taxon>Actinomycetota</taxon>
        <taxon>Actinomycetes</taxon>
        <taxon>Pseudonocardiales</taxon>
        <taxon>Pseudonocardiaceae</taxon>
        <taxon>Saccharopolyspora</taxon>
    </lineage>
</organism>
<comment type="caution">
    <text evidence="3">The sequence shown here is derived from an EMBL/GenBank/DDBJ whole genome shotgun (WGS) entry which is preliminary data.</text>
</comment>
<evidence type="ECO:0000313" key="4">
    <source>
        <dbReference type="Proteomes" id="UP001210380"/>
    </source>
</evidence>